<name>A0ABT1RPN4_9FIRM</name>
<dbReference type="EMBL" id="JANFXK010000010">
    <property type="protein sequence ID" value="MCQ4637133.1"/>
    <property type="molecule type" value="Genomic_DNA"/>
</dbReference>
<keyword evidence="2" id="KW-1185">Reference proteome</keyword>
<evidence type="ECO:0000313" key="2">
    <source>
        <dbReference type="Proteomes" id="UP001524502"/>
    </source>
</evidence>
<gene>
    <name evidence="1" type="ORF">NE619_10385</name>
</gene>
<accession>A0ABT1RPN4</accession>
<dbReference type="RefSeq" id="WP_256132325.1">
    <property type="nucleotide sequence ID" value="NZ_JANFXK010000010.1"/>
</dbReference>
<sequence length="72" mass="8285">MEHIQVILLDLPAAVPGLTIRNEDDSYTIFINARLSSDMQCKEYDRQIGYIEAQNYDKIYDVKILEHIGQVG</sequence>
<reference evidence="1 2" key="1">
    <citation type="submission" date="2022-06" db="EMBL/GenBank/DDBJ databases">
        <title>Isolation of gut microbiota from human fecal samples.</title>
        <authorList>
            <person name="Pamer E.G."/>
            <person name="Barat B."/>
            <person name="Waligurski E."/>
            <person name="Medina S."/>
            <person name="Paddock L."/>
            <person name="Mostad J."/>
        </authorList>
    </citation>
    <scope>NUCLEOTIDE SEQUENCE [LARGE SCALE GENOMIC DNA]</scope>
    <source>
        <strain evidence="1 2">SL.3.17</strain>
    </source>
</reference>
<protein>
    <submittedName>
        <fullName evidence="1">Uncharacterized protein</fullName>
    </submittedName>
</protein>
<organism evidence="1 2">
    <name type="scientific">Anaerovorax odorimutans</name>
    <dbReference type="NCBI Taxonomy" id="109327"/>
    <lineage>
        <taxon>Bacteria</taxon>
        <taxon>Bacillati</taxon>
        <taxon>Bacillota</taxon>
        <taxon>Clostridia</taxon>
        <taxon>Peptostreptococcales</taxon>
        <taxon>Anaerovoracaceae</taxon>
        <taxon>Anaerovorax</taxon>
    </lineage>
</organism>
<comment type="caution">
    <text evidence="1">The sequence shown here is derived from an EMBL/GenBank/DDBJ whole genome shotgun (WGS) entry which is preliminary data.</text>
</comment>
<dbReference type="Proteomes" id="UP001524502">
    <property type="component" value="Unassembled WGS sequence"/>
</dbReference>
<proteinExistence type="predicted"/>
<evidence type="ECO:0000313" key="1">
    <source>
        <dbReference type="EMBL" id="MCQ4637133.1"/>
    </source>
</evidence>